<organism evidence="2">
    <name type="scientific">Corethron hystrix</name>
    <dbReference type="NCBI Taxonomy" id="216773"/>
    <lineage>
        <taxon>Eukaryota</taxon>
        <taxon>Sar</taxon>
        <taxon>Stramenopiles</taxon>
        <taxon>Ochrophyta</taxon>
        <taxon>Bacillariophyta</taxon>
        <taxon>Coscinodiscophyceae</taxon>
        <taxon>Corethrophycidae</taxon>
        <taxon>Corethrales</taxon>
        <taxon>Corethraceae</taxon>
        <taxon>Corethron</taxon>
    </lineage>
</organism>
<accession>A0A7S1B506</accession>
<feature type="region of interest" description="Disordered" evidence="1">
    <location>
        <begin position="1"/>
        <end position="28"/>
    </location>
</feature>
<name>A0A7S1B506_9STRA</name>
<dbReference type="AlphaFoldDB" id="A0A7S1B506"/>
<evidence type="ECO:0000256" key="1">
    <source>
        <dbReference type="SAM" id="MobiDB-lite"/>
    </source>
</evidence>
<reference evidence="2" key="1">
    <citation type="submission" date="2021-01" db="EMBL/GenBank/DDBJ databases">
        <authorList>
            <person name="Corre E."/>
            <person name="Pelletier E."/>
            <person name="Niang G."/>
            <person name="Scheremetjew M."/>
            <person name="Finn R."/>
            <person name="Kale V."/>
            <person name="Holt S."/>
            <person name="Cochrane G."/>
            <person name="Meng A."/>
            <person name="Brown T."/>
            <person name="Cohen L."/>
        </authorList>
    </citation>
    <scope>NUCLEOTIDE SEQUENCE</scope>
    <source>
        <strain evidence="2">308</strain>
    </source>
</reference>
<evidence type="ECO:0000313" key="2">
    <source>
        <dbReference type="EMBL" id="CAD8875305.1"/>
    </source>
</evidence>
<dbReference type="EMBL" id="HBFR01003580">
    <property type="protein sequence ID" value="CAD8875305.1"/>
    <property type="molecule type" value="Transcribed_RNA"/>
</dbReference>
<gene>
    <name evidence="2" type="ORF">CHYS00102_LOCUS2480</name>
</gene>
<protein>
    <submittedName>
        <fullName evidence="2">Uncharacterized protein</fullName>
    </submittedName>
</protein>
<proteinExistence type="predicted"/>
<sequence>MKRQQLQHFVTMTNSNDPTESDNGNQQVAGNNLLLPINPGLCHSQPEAAICQFAALLGGHSIQGLSDAESQPALGHIGAASLPEYLADDDADLQTVAICSFPSLSISSVDPLYSFSCDSRCKIGYDQSSAFITPTHNSNLSELERSASLKLSRRLHATRYDISEVPATIVENVRESLSSMIDARLRRCIVLLRGKKIGVQRNSMRAKLLHNIAKTMTIPNIVTSFHVSLDGGLAQKMSKDEQESSSKISVPVTFHAVADIAFGEQNVLSVILASPGNITGMHNQGIKFSTVAVNIDTTVLLNNFRSQAKLVAAKGVALVANMVNSVFPQDQSHGTVIQPNPSLMPPPMPRKPSITSIIEVEKKAASPPKEKTLLDQLYDDFEAMSKMFSATSNTSLKNEYCDIDEESGCGDKRSRHVWFSDDCDSPESEDKKRKVDFDGIIKLSDLFNNGHTFS</sequence>